<evidence type="ECO:0000313" key="1">
    <source>
        <dbReference type="Proteomes" id="UP000095286"/>
    </source>
</evidence>
<protein>
    <submittedName>
        <fullName evidence="2">RAP domain-containing protein</fullName>
    </submittedName>
</protein>
<accession>A0AC35TJP2</accession>
<reference evidence="2" key="1">
    <citation type="submission" date="2016-11" db="UniProtKB">
        <authorList>
            <consortium name="WormBaseParasite"/>
        </authorList>
    </citation>
    <scope>IDENTIFICATION</scope>
    <source>
        <strain evidence="2">KR3021</strain>
    </source>
</reference>
<proteinExistence type="predicted"/>
<dbReference type="WBParaSite" id="RSKR_0000136450.1">
    <property type="protein sequence ID" value="RSKR_0000136450.1"/>
    <property type="gene ID" value="RSKR_0000136450"/>
</dbReference>
<evidence type="ECO:0000313" key="2">
    <source>
        <dbReference type="WBParaSite" id="RSKR_0000136450.1"/>
    </source>
</evidence>
<name>A0AC35TJP2_9BILA</name>
<sequence>MQKESMHGFVLITQKVIFMTRIRSLWGSSLQIAFELTDKFKDFNSENVVEFSFRTFRKVRLFVKSFPNYGSNAAYVTYQKKLIKSCLSLHILSADTSVPITCDDNCLPNDLQLSATDNSNIIRKDTGKWKKCVDYLSSYINRMNNEDQECMKSSSCYFELANSPDLNLLNITLAVLSDYFHSIYQKTEDVSNPKLIEIISNFCNNIWHATIEDDKKGKFIVQNSLERLNHLCFKSAYEQATLFSGFHFEPATFNFRRLNKLNHGDIEWTLGTFVYMANNHNKLF</sequence>
<organism evidence="1 2">
    <name type="scientific">Rhabditophanes sp. KR3021</name>
    <dbReference type="NCBI Taxonomy" id="114890"/>
    <lineage>
        <taxon>Eukaryota</taxon>
        <taxon>Metazoa</taxon>
        <taxon>Ecdysozoa</taxon>
        <taxon>Nematoda</taxon>
        <taxon>Chromadorea</taxon>
        <taxon>Rhabditida</taxon>
        <taxon>Tylenchina</taxon>
        <taxon>Panagrolaimomorpha</taxon>
        <taxon>Strongyloidoidea</taxon>
        <taxon>Alloionematidae</taxon>
        <taxon>Rhabditophanes</taxon>
    </lineage>
</organism>
<dbReference type="Proteomes" id="UP000095286">
    <property type="component" value="Unplaced"/>
</dbReference>